<dbReference type="AlphaFoldDB" id="A0A2V0QBX8"/>
<dbReference type="Proteomes" id="UP000247480">
    <property type="component" value="Unassembled WGS sequence"/>
</dbReference>
<organism evidence="2 3">
    <name type="scientific">Pseudomonas syringae pv. actinidiae</name>
    <dbReference type="NCBI Taxonomy" id="103796"/>
    <lineage>
        <taxon>Bacteria</taxon>
        <taxon>Pseudomonadati</taxon>
        <taxon>Pseudomonadota</taxon>
        <taxon>Gammaproteobacteria</taxon>
        <taxon>Pseudomonadales</taxon>
        <taxon>Pseudomonadaceae</taxon>
        <taxon>Pseudomonas</taxon>
        <taxon>Pseudomonas syringae</taxon>
    </lineage>
</organism>
<sequence length="52" mass="5910">MPDCLRMQVSSAPSFRGTSQPRKPLQRLNSGIHRLSMAWAIRLIPLPSYWSA</sequence>
<comment type="caution">
    <text evidence="2">The sequence shown here is derived from an EMBL/GenBank/DDBJ whole genome shotgun (WGS) entry which is preliminary data.</text>
</comment>
<accession>A0A2V0QBX8</accession>
<evidence type="ECO:0000313" key="2">
    <source>
        <dbReference type="EMBL" id="GBH08008.1"/>
    </source>
</evidence>
<gene>
    <name evidence="2" type="ORF">KPSA1_01374</name>
</gene>
<name>A0A2V0QBX8_PSESF</name>
<feature type="region of interest" description="Disordered" evidence="1">
    <location>
        <begin position="1"/>
        <end position="24"/>
    </location>
</feature>
<proteinExistence type="predicted"/>
<evidence type="ECO:0000313" key="3">
    <source>
        <dbReference type="Proteomes" id="UP000247480"/>
    </source>
</evidence>
<reference evidence="2 3" key="1">
    <citation type="submission" date="2018-04" db="EMBL/GenBank/DDBJ databases">
        <title>Draft genome sequence of Pseudomonas syringae pv. actinidiae biovar 1 strains isolated from kiwifruit in Kagawa prefecture.</title>
        <authorList>
            <person name="Tabuchi M."/>
            <person name="Saito M."/>
            <person name="Fujiwara S."/>
            <person name="Sasa N."/>
            <person name="Akimitsu K."/>
            <person name="Gomi K."/>
            <person name="Konishi-Sugita S."/>
            <person name="Hamano K."/>
            <person name="Kataoka I."/>
        </authorList>
    </citation>
    <scope>NUCLEOTIDE SEQUENCE [LARGE SCALE GENOMIC DNA]</scope>
    <source>
        <strain evidence="2 3">MAFF212206</strain>
    </source>
</reference>
<feature type="compositionally biased region" description="Polar residues" evidence="1">
    <location>
        <begin position="8"/>
        <end position="21"/>
    </location>
</feature>
<protein>
    <submittedName>
        <fullName evidence="2">Neuraminidase</fullName>
    </submittedName>
</protein>
<evidence type="ECO:0000256" key="1">
    <source>
        <dbReference type="SAM" id="MobiDB-lite"/>
    </source>
</evidence>
<dbReference type="EMBL" id="BGJZ01000066">
    <property type="protein sequence ID" value="GBH08008.1"/>
    <property type="molecule type" value="Genomic_DNA"/>
</dbReference>